<reference evidence="2" key="1">
    <citation type="submission" date="2013-04" db="EMBL/GenBank/DDBJ databases">
        <authorList>
            <person name="Qu J."/>
            <person name="Murali S.C."/>
            <person name="Bandaranaike D."/>
            <person name="Bellair M."/>
            <person name="Blankenburg K."/>
            <person name="Chao H."/>
            <person name="Dinh H."/>
            <person name="Doddapaneni H."/>
            <person name="Downs B."/>
            <person name="Dugan-Rocha S."/>
            <person name="Elkadiri S."/>
            <person name="Gnanaolivu R.D."/>
            <person name="Hernandez B."/>
            <person name="Javaid M."/>
            <person name="Jayaseelan J.C."/>
            <person name="Lee S."/>
            <person name="Li M."/>
            <person name="Ming W."/>
            <person name="Munidasa M."/>
            <person name="Muniz J."/>
            <person name="Nguyen L."/>
            <person name="Ongeri F."/>
            <person name="Osuji N."/>
            <person name="Pu L.-L."/>
            <person name="Puazo M."/>
            <person name="Qu C."/>
            <person name="Quiroz J."/>
            <person name="Raj R."/>
            <person name="Weissenberger G."/>
            <person name="Xin Y."/>
            <person name="Zou X."/>
            <person name="Han Y."/>
            <person name="Richards S."/>
            <person name="Worley K."/>
            <person name="Muzny D."/>
            <person name="Gibbs R."/>
        </authorList>
    </citation>
    <scope>NUCLEOTIDE SEQUENCE</scope>
    <source>
        <strain evidence="2">Sampled in the wild</strain>
    </source>
</reference>
<name>A0A8K0KJV8_LADFU</name>
<sequence>MGYSYNLHFKPTAKHANADGLPRLPIQQNMDEDVFDIGEDQITEFSARKVAVTTRRDKLLCQVLRAMNSDWPNPIEKKLEPFHKRERDSRPASGSVYRPASGNVWSPSTDGPRKLISLSSNGLNPTWVGGPPPVLP</sequence>
<dbReference type="OrthoDB" id="8067233at2759"/>
<protein>
    <submittedName>
        <fullName evidence="2">Uncharacterized protein</fullName>
    </submittedName>
</protein>
<evidence type="ECO:0000313" key="3">
    <source>
        <dbReference type="Proteomes" id="UP000792457"/>
    </source>
</evidence>
<feature type="compositionally biased region" description="Basic and acidic residues" evidence="1">
    <location>
        <begin position="75"/>
        <end position="90"/>
    </location>
</feature>
<feature type="region of interest" description="Disordered" evidence="1">
    <location>
        <begin position="72"/>
        <end position="136"/>
    </location>
</feature>
<evidence type="ECO:0000256" key="1">
    <source>
        <dbReference type="SAM" id="MobiDB-lite"/>
    </source>
</evidence>
<dbReference type="AlphaFoldDB" id="A0A8K0KJV8"/>
<keyword evidence="3" id="KW-1185">Reference proteome</keyword>
<reference evidence="2" key="2">
    <citation type="submission" date="2017-10" db="EMBL/GenBank/DDBJ databases">
        <title>Ladona fulva Genome sequencing and assembly.</title>
        <authorList>
            <person name="Murali S."/>
            <person name="Richards S."/>
            <person name="Bandaranaike D."/>
            <person name="Bellair M."/>
            <person name="Blankenburg K."/>
            <person name="Chao H."/>
            <person name="Dinh H."/>
            <person name="Doddapaneni H."/>
            <person name="Dugan-Rocha S."/>
            <person name="Elkadiri S."/>
            <person name="Gnanaolivu R."/>
            <person name="Hernandez B."/>
            <person name="Skinner E."/>
            <person name="Javaid M."/>
            <person name="Lee S."/>
            <person name="Li M."/>
            <person name="Ming W."/>
            <person name="Munidasa M."/>
            <person name="Muniz J."/>
            <person name="Nguyen L."/>
            <person name="Hughes D."/>
            <person name="Osuji N."/>
            <person name="Pu L.-L."/>
            <person name="Puazo M."/>
            <person name="Qu C."/>
            <person name="Quiroz J."/>
            <person name="Raj R."/>
            <person name="Weissenberger G."/>
            <person name="Xin Y."/>
            <person name="Zou X."/>
            <person name="Han Y."/>
            <person name="Worley K."/>
            <person name="Muzny D."/>
            <person name="Gibbs R."/>
        </authorList>
    </citation>
    <scope>NUCLEOTIDE SEQUENCE</scope>
    <source>
        <strain evidence="2">Sampled in the wild</strain>
    </source>
</reference>
<dbReference type="Proteomes" id="UP000792457">
    <property type="component" value="Unassembled WGS sequence"/>
</dbReference>
<organism evidence="2 3">
    <name type="scientific">Ladona fulva</name>
    <name type="common">Scarce chaser dragonfly</name>
    <name type="synonym">Libellula fulva</name>
    <dbReference type="NCBI Taxonomy" id="123851"/>
    <lineage>
        <taxon>Eukaryota</taxon>
        <taxon>Metazoa</taxon>
        <taxon>Ecdysozoa</taxon>
        <taxon>Arthropoda</taxon>
        <taxon>Hexapoda</taxon>
        <taxon>Insecta</taxon>
        <taxon>Pterygota</taxon>
        <taxon>Palaeoptera</taxon>
        <taxon>Odonata</taxon>
        <taxon>Epiprocta</taxon>
        <taxon>Anisoptera</taxon>
        <taxon>Libelluloidea</taxon>
        <taxon>Libellulidae</taxon>
        <taxon>Ladona</taxon>
    </lineage>
</organism>
<accession>A0A8K0KJV8</accession>
<dbReference type="EMBL" id="KZ309023">
    <property type="protein sequence ID" value="KAG8236402.1"/>
    <property type="molecule type" value="Genomic_DNA"/>
</dbReference>
<comment type="caution">
    <text evidence="2">The sequence shown here is derived from an EMBL/GenBank/DDBJ whole genome shotgun (WGS) entry which is preliminary data.</text>
</comment>
<gene>
    <name evidence="2" type="ORF">J437_LFUL012822</name>
</gene>
<evidence type="ECO:0000313" key="2">
    <source>
        <dbReference type="EMBL" id="KAG8236402.1"/>
    </source>
</evidence>
<proteinExistence type="predicted"/>